<keyword evidence="4" id="KW-1185">Reference proteome</keyword>
<reference evidence="3" key="1">
    <citation type="submission" date="2022-07" db="EMBL/GenBank/DDBJ databases">
        <authorList>
            <person name="Otstavnykh N."/>
            <person name="Isaeva M."/>
            <person name="Bystritskaya E."/>
        </authorList>
    </citation>
    <scope>NUCLEOTIDE SEQUENCE</scope>
    <source>
        <strain evidence="3">KCTC 52189</strain>
    </source>
</reference>
<protein>
    <submittedName>
        <fullName evidence="3">Rhodanese-like domain-containing protein</fullName>
    </submittedName>
</protein>
<feature type="signal peptide" evidence="1">
    <location>
        <begin position="1"/>
        <end position="22"/>
    </location>
</feature>
<keyword evidence="1" id="KW-0732">Signal</keyword>
<evidence type="ECO:0000256" key="1">
    <source>
        <dbReference type="SAM" id="SignalP"/>
    </source>
</evidence>
<evidence type="ECO:0000259" key="2">
    <source>
        <dbReference type="PROSITE" id="PS50206"/>
    </source>
</evidence>
<proteinExistence type="predicted"/>
<accession>A0AAE3WCJ4</accession>
<dbReference type="PROSITE" id="PS50206">
    <property type="entry name" value="RHODANESE_3"/>
    <property type="match status" value="1"/>
</dbReference>
<dbReference type="InterPro" id="IPR001763">
    <property type="entry name" value="Rhodanese-like_dom"/>
</dbReference>
<feature type="domain" description="Rhodanese" evidence="2">
    <location>
        <begin position="48"/>
        <end position="165"/>
    </location>
</feature>
<sequence>MTRSNFVAAILAGCFLTSAALADAGLPSKKQTLNGLYLTAAEAAQMLSDNNAVFIDVRSRSELTFTGVAERVDVHIPLMVMPDQAVFDAKKGGYRMRFNPDFVMAFETWLMENGYDETTPIVLICRSGARSAKAANILREMGYGYVWSVTDGFEGDKAKDGPGRGQRVVNGWKNAGLAWSYAIRPDQVYPLDRSQGS</sequence>
<dbReference type="SUPFAM" id="SSF52821">
    <property type="entry name" value="Rhodanese/Cell cycle control phosphatase"/>
    <property type="match status" value="1"/>
</dbReference>
<feature type="chain" id="PRO_5042078309" evidence="1">
    <location>
        <begin position="23"/>
        <end position="197"/>
    </location>
</feature>
<reference evidence="3" key="2">
    <citation type="submission" date="2023-02" db="EMBL/GenBank/DDBJ databases">
        <title>'Rhodoalgimonas zhirmunskyi' gen. nov., isolated from a red alga.</title>
        <authorList>
            <person name="Nedashkovskaya O.I."/>
            <person name="Otstavnykh N.Y."/>
            <person name="Bystritskaya E.P."/>
            <person name="Balabanova L.A."/>
            <person name="Isaeva M.P."/>
        </authorList>
    </citation>
    <scope>NUCLEOTIDE SEQUENCE</scope>
    <source>
        <strain evidence="3">KCTC 52189</strain>
    </source>
</reference>
<evidence type="ECO:0000313" key="3">
    <source>
        <dbReference type="EMBL" id="MDQ2089940.1"/>
    </source>
</evidence>
<gene>
    <name evidence="3" type="ORF">NO357_08540</name>
</gene>
<dbReference type="AlphaFoldDB" id="A0AAE3WCJ4"/>
<dbReference type="EMBL" id="JANHAX010000002">
    <property type="protein sequence ID" value="MDQ2089940.1"/>
    <property type="molecule type" value="Genomic_DNA"/>
</dbReference>
<dbReference type="SMART" id="SM00450">
    <property type="entry name" value="RHOD"/>
    <property type="match status" value="1"/>
</dbReference>
<dbReference type="Proteomes" id="UP001226762">
    <property type="component" value="Unassembled WGS sequence"/>
</dbReference>
<dbReference type="RefSeq" id="WP_306735207.1">
    <property type="nucleotide sequence ID" value="NZ_JANHAX010000002.1"/>
</dbReference>
<dbReference type="Pfam" id="PF00581">
    <property type="entry name" value="Rhodanese"/>
    <property type="match status" value="1"/>
</dbReference>
<name>A0AAE3WCJ4_9RHOB</name>
<dbReference type="InterPro" id="IPR036873">
    <property type="entry name" value="Rhodanese-like_dom_sf"/>
</dbReference>
<comment type="caution">
    <text evidence="3">The sequence shown here is derived from an EMBL/GenBank/DDBJ whole genome shotgun (WGS) entry which is preliminary data.</text>
</comment>
<dbReference type="Gene3D" id="3.40.250.10">
    <property type="entry name" value="Rhodanese-like domain"/>
    <property type="match status" value="1"/>
</dbReference>
<organism evidence="3 4">
    <name type="scientific">Marimonas arenosa</name>
    <dbReference type="NCBI Taxonomy" id="1795305"/>
    <lineage>
        <taxon>Bacteria</taxon>
        <taxon>Pseudomonadati</taxon>
        <taxon>Pseudomonadota</taxon>
        <taxon>Alphaproteobacteria</taxon>
        <taxon>Rhodobacterales</taxon>
        <taxon>Paracoccaceae</taxon>
        <taxon>Marimonas</taxon>
    </lineage>
</organism>
<evidence type="ECO:0000313" key="4">
    <source>
        <dbReference type="Proteomes" id="UP001226762"/>
    </source>
</evidence>